<dbReference type="RefSeq" id="WP_207217552.1">
    <property type="nucleotide sequence ID" value="NZ_CP012672.1"/>
</dbReference>
<proteinExistence type="predicted"/>
<protein>
    <submittedName>
        <fullName evidence="2">Uncharacterized protein</fullName>
    </submittedName>
</protein>
<accession>A0A4P2QVX9</accession>
<evidence type="ECO:0000313" key="2">
    <source>
        <dbReference type="EMBL" id="AUX34600.1"/>
    </source>
</evidence>
<feature type="region of interest" description="Disordered" evidence="1">
    <location>
        <begin position="1"/>
        <end position="27"/>
    </location>
</feature>
<reference evidence="2 3" key="1">
    <citation type="submission" date="2015-09" db="EMBL/GenBank/DDBJ databases">
        <title>Sorangium comparison.</title>
        <authorList>
            <person name="Zaburannyi N."/>
            <person name="Bunk B."/>
            <person name="Overmann J."/>
            <person name="Mueller R."/>
        </authorList>
    </citation>
    <scope>NUCLEOTIDE SEQUENCE [LARGE SCALE GENOMIC DNA]</scope>
    <source>
        <strain evidence="2 3">So ce836</strain>
    </source>
</reference>
<dbReference type="Proteomes" id="UP000295497">
    <property type="component" value="Chromosome"/>
</dbReference>
<organism evidence="2 3">
    <name type="scientific">Sorangium cellulosum</name>
    <name type="common">Polyangium cellulosum</name>
    <dbReference type="NCBI Taxonomy" id="56"/>
    <lineage>
        <taxon>Bacteria</taxon>
        <taxon>Pseudomonadati</taxon>
        <taxon>Myxococcota</taxon>
        <taxon>Polyangia</taxon>
        <taxon>Polyangiales</taxon>
        <taxon>Polyangiaceae</taxon>
        <taxon>Sorangium</taxon>
    </lineage>
</organism>
<evidence type="ECO:0000313" key="3">
    <source>
        <dbReference type="Proteomes" id="UP000295497"/>
    </source>
</evidence>
<gene>
    <name evidence="2" type="ORF">SOCE836_067760</name>
</gene>
<dbReference type="AlphaFoldDB" id="A0A4P2QVX9"/>
<name>A0A4P2QVX9_SORCE</name>
<dbReference type="EMBL" id="CP012672">
    <property type="protein sequence ID" value="AUX34600.1"/>
    <property type="molecule type" value="Genomic_DNA"/>
</dbReference>
<sequence length="247" mass="26295">MVDGSPLKGNPDERPAPRGGPRDAGNGAVLDSFDAWIRGRAQVGAWRELGRALDSRVGAGAERRGEELDYTARFFALPAATDPDGLFITGLLGQVVGAAPEEGVLHLRWERLRDSPPPQFIVSSSNWVGGLPAVLQLIAARWPGQKQVTAEISATYVIKAAVYKLGAGMELSPERSSWQGYHATQTAAEWRVEPPSGPVSRVSLARISAEELVVATSGDHELTLGSNLGAELEGAVWEGLRSLLVSP</sequence>
<evidence type="ECO:0000256" key="1">
    <source>
        <dbReference type="SAM" id="MobiDB-lite"/>
    </source>
</evidence>